<proteinExistence type="predicted"/>
<organism evidence="1 2">
    <name type="scientific">Flavobacterium arsenatis</name>
    <dbReference type="NCBI Taxonomy" id="1484332"/>
    <lineage>
        <taxon>Bacteria</taxon>
        <taxon>Pseudomonadati</taxon>
        <taxon>Bacteroidota</taxon>
        <taxon>Flavobacteriia</taxon>
        <taxon>Flavobacteriales</taxon>
        <taxon>Flavobacteriaceae</taxon>
        <taxon>Flavobacterium</taxon>
    </lineage>
</organism>
<protein>
    <recommendedName>
        <fullName evidence="3">DUF4252 domain-containing protein</fullName>
    </recommendedName>
</protein>
<evidence type="ECO:0000313" key="1">
    <source>
        <dbReference type="EMBL" id="MDR6969314.1"/>
    </source>
</evidence>
<reference evidence="1 2" key="1">
    <citation type="submission" date="2023-07" db="EMBL/GenBank/DDBJ databases">
        <title>Sorghum-associated microbial communities from plants grown in Nebraska, USA.</title>
        <authorList>
            <person name="Schachtman D."/>
        </authorList>
    </citation>
    <scope>NUCLEOTIDE SEQUENCE [LARGE SCALE GENOMIC DNA]</scope>
    <source>
        <strain evidence="1 2">3773</strain>
    </source>
</reference>
<name>A0ABU1TTV6_9FLAO</name>
<evidence type="ECO:0008006" key="3">
    <source>
        <dbReference type="Google" id="ProtNLM"/>
    </source>
</evidence>
<sequence>MKQIITFLTLFVCLISLGQKIDINSEIKKDFNEYYNLIADRKIDNALEYSNPKLFEIIPREQMKNLMEAVYNMPNIEYKTGIPTFLKFDEIKRIENVNYVKFYIISPIEMKFKDIENSEEKVLQMIKNFEAKFGVGNVKFDKESGFYKINAEKIIIADNESNLLDWKFVTVDNPKMKLLLEKIIPSELLN</sequence>
<evidence type="ECO:0000313" key="2">
    <source>
        <dbReference type="Proteomes" id="UP001255185"/>
    </source>
</evidence>
<dbReference type="RefSeq" id="WP_310028230.1">
    <property type="nucleotide sequence ID" value="NZ_JAVDVI010000018.1"/>
</dbReference>
<gene>
    <name evidence="1" type="ORF">J2X31_003344</name>
</gene>
<dbReference type="EMBL" id="JAVDVI010000018">
    <property type="protein sequence ID" value="MDR6969314.1"/>
    <property type="molecule type" value="Genomic_DNA"/>
</dbReference>
<accession>A0ABU1TTV6</accession>
<comment type="caution">
    <text evidence="1">The sequence shown here is derived from an EMBL/GenBank/DDBJ whole genome shotgun (WGS) entry which is preliminary data.</text>
</comment>
<keyword evidence="2" id="KW-1185">Reference proteome</keyword>
<dbReference type="Proteomes" id="UP001255185">
    <property type="component" value="Unassembled WGS sequence"/>
</dbReference>